<name>A0A2K8KL17_9MOLU</name>
<evidence type="ECO:0000313" key="2">
    <source>
        <dbReference type="Proteomes" id="UP000231179"/>
    </source>
</evidence>
<sequence>MFQEYICSILVVFQGKDTTDCLINENNSEIRGIDIIYFLKGILHLIQAKCGARINADSFIRGLITSEYAEKAFAVAYVNDDELKIIKLLKTIAIYFNNYVAINNKID</sequence>
<proteinExistence type="predicted"/>
<evidence type="ECO:0000313" key="1">
    <source>
        <dbReference type="EMBL" id="ATX71219.1"/>
    </source>
</evidence>
<gene>
    <name evidence="1" type="ORF">SCLAR_v1c09130</name>
</gene>
<accession>A0A2K8KL17</accession>
<dbReference type="EMBL" id="CP024870">
    <property type="protein sequence ID" value="ATX71219.1"/>
    <property type="molecule type" value="Genomic_DNA"/>
</dbReference>
<dbReference type="AlphaFoldDB" id="A0A2K8KL17"/>
<protein>
    <submittedName>
        <fullName evidence="1">Uncharacterized protein</fullName>
    </submittedName>
</protein>
<reference evidence="1 2" key="1">
    <citation type="submission" date="2017-11" db="EMBL/GenBank/DDBJ databases">
        <title>Complete genome sequence of Spiroplasma clarkii CN-5 (DSM 19994).</title>
        <authorList>
            <person name="Tsai Y.-M."/>
            <person name="Chang A."/>
            <person name="Lo W.-S."/>
            <person name="Kuo C.-H."/>
        </authorList>
    </citation>
    <scope>NUCLEOTIDE SEQUENCE [LARGE SCALE GENOMIC DNA]</scope>
    <source>
        <strain evidence="1 2">CN-5</strain>
    </source>
</reference>
<dbReference type="Proteomes" id="UP000231179">
    <property type="component" value="Chromosome"/>
</dbReference>
<keyword evidence="2" id="KW-1185">Reference proteome</keyword>
<organism evidence="1 2">
    <name type="scientific">Spiroplasma clarkii</name>
    <dbReference type="NCBI Taxonomy" id="2139"/>
    <lineage>
        <taxon>Bacteria</taxon>
        <taxon>Bacillati</taxon>
        <taxon>Mycoplasmatota</taxon>
        <taxon>Mollicutes</taxon>
        <taxon>Entomoplasmatales</taxon>
        <taxon>Spiroplasmataceae</taxon>
        <taxon>Spiroplasma</taxon>
    </lineage>
</organism>